<dbReference type="InterPro" id="IPR051918">
    <property type="entry name" value="STPP_CPPED1"/>
</dbReference>
<comment type="caution">
    <text evidence="2">The sequence shown here is derived from an EMBL/GenBank/DDBJ whole genome shotgun (WGS) entry which is preliminary data.</text>
</comment>
<sequence>MRKAFFIITFLIGELTGFQNHPTDSVINRIIDTPLRYPIRFAYVADSRNSFDPNDPSADSIFSLIKETINEISPLFVVHGGDFVQRGYTWEYDHFLNVIDSFETNLLTVRGNHELYADEGPYLYDSLFGETDYYFDYGGYRFIFLADCQQDSLIDPYYGTHWIDYFISEEQIEWLDSLLTEADSLGYWAFVFAHVPPYLPGHDTTYCLGYYYYYPRPNYSLSHTQEFTDLLRDHNVIAGLFGHQHFYDRWTYQGVLYLISGGGGSPLVYPLQPPPYGAYVHHFLLFELDSTYSITVKFYEAGSFLPDPQFTFTYSVEVEEESTSGPPEITTTQTLILERGQPIPLISDRISGTAYLYDISGKRIGEIIGGSTTLWTDELSPGIYFLTYRFPGGVKLLRIIILPG</sequence>
<organism evidence="2">
    <name type="scientific">candidate division WOR-3 bacterium</name>
    <dbReference type="NCBI Taxonomy" id="2052148"/>
    <lineage>
        <taxon>Bacteria</taxon>
        <taxon>Bacteria division WOR-3</taxon>
    </lineage>
</organism>
<dbReference type="AlphaFoldDB" id="A0A7C1BDQ0"/>
<dbReference type="SUPFAM" id="SSF56300">
    <property type="entry name" value="Metallo-dependent phosphatases"/>
    <property type="match status" value="1"/>
</dbReference>
<gene>
    <name evidence="2" type="ORF">ENG67_03960</name>
</gene>
<dbReference type="Gene3D" id="3.60.21.10">
    <property type="match status" value="1"/>
</dbReference>
<reference evidence="2" key="1">
    <citation type="journal article" date="2020" name="mSystems">
        <title>Genome- and Community-Level Interaction Insights into Carbon Utilization and Element Cycling Functions of Hydrothermarchaeota in Hydrothermal Sediment.</title>
        <authorList>
            <person name="Zhou Z."/>
            <person name="Liu Y."/>
            <person name="Xu W."/>
            <person name="Pan J."/>
            <person name="Luo Z.H."/>
            <person name="Li M."/>
        </authorList>
    </citation>
    <scope>NUCLEOTIDE SEQUENCE [LARGE SCALE GENOMIC DNA]</scope>
    <source>
        <strain evidence="2">HyVt-237</strain>
    </source>
</reference>
<feature type="domain" description="Calcineurin-like phosphoesterase" evidence="1">
    <location>
        <begin position="58"/>
        <end position="246"/>
    </location>
</feature>
<dbReference type="Proteomes" id="UP000885931">
    <property type="component" value="Unassembled WGS sequence"/>
</dbReference>
<evidence type="ECO:0000313" key="2">
    <source>
        <dbReference type="EMBL" id="HDM90349.1"/>
    </source>
</evidence>
<protein>
    <recommendedName>
        <fullName evidence="1">Calcineurin-like phosphoesterase domain-containing protein</fullName>
    </recommendedName>
</protein>
<dbReference type="InterPro" id="IPR029052">
    <property type="entry name" value="Metallo-depent_PP-like"/>
</dbReference>
<dbReference type="PANTHER" id="PTHR43143">
    <property type="entry name" value="METALLOPHOSPHOESTERASE, CALCINEURIN SUPERFAMILY"/>
    <property type="match status" value="1"/>
</dbReference>
<dbReference type="GO" id="GO:0016787">
    <property type="term" value="F:hydrolase activity"/>
    <property type="evidence" value="ECO:0007669"/>
    <property type="project" value="InterPro"/>
</dbReference>
<evidence type="ECO:0000259" key="1">
    <source>
        <dbReference type="Pfam" id="PF00149"/>
    </source>
</evidence>
<dbReference type="EMBL" id="DRBW01000158">
    <property type="protein sequence ID" value="HDM90349.1"/>
    <property type="molecule type" value="Genomic_DNA"/>
</dbReference>
<proteinExistence type="predicted"/>
<dbReference type="InterPro" id="IPR004843">
    <property type="entry name" value="Calcineurin-like_PHP"/>
</dbReference>
<dbReference type="PANTHER" id="PTHR43143:SF1">
    <property type="entry name" value="SERINE_THREONINE-PROTEIN PHOSPHATASE CPPED1"/>
    <property type="match status" value="1"/>
</dbReference>
<accession>A0A7C1BDQ0</accession>
<dbReference type="Pfam" id="PF00149">
    <property type="entry name" value="Metallophos"/>
    <property type="match status" value="1"/>
</dbReference>
<name>A0A7C1BDQ0_UNCW3</name>